<dbReference type="Proteomes" id="UP000469215">
    <property type="component" value="Unassembled WGS sequence"/>
</dbReference>
<dbReference type="Pfam" id="PF20789">
    <property type="entry name" value="4HBT_3C"/>
    <property type="match status" value="1"/>
</dbReference>
<evidence type="ECO:0000313" key="4">
    <source>
        <dbReference type="Proteomes" id="UP000469215"/>
    </source>
</evidence>
<protein>
    <submittedName>
        <fullName evidence="3">Thioesterase family protein</fullName>
    </submittedName>
</protein>
<dbReference type="AlphaFoldDB" id="A0A6N9H4V4"/>
<evidence type="ECO:0000259" key="2">
    <source>
        <dbReference type="Pfam" id="PF20789"/>
    </source>
</evidence>
<dbReference type="SUPFAM" id="SSF54637">
    <property type="entry name" value="Thioesterase/thiol ester dehydrase-isomerase"/>
    <property type="match status" value="1"/>
</dbReference>
<name>A0A6N9H4V4_9MICO</name>
<organism evidence="3 4">
    <name type="scientific">Brevibacterium rongguiense</name>
    <dbReference type="NCBI Taxonomy" id="2695267"/>
    <lineage>
        <taxon>Bacteria</taxon>
        <taxon>Bacillati</taxon>
        <taxon>Actinomycetota</taxon>
        <taxon>Actinomycetes</taxon>
        <taxon>Micrococcales</taxon>
        <taxon>Brevibacteriaceae</taxon>
        <taxon>Brevibacterium</taxon>
    </lineage>
</organism>
<reference evidence="3 4" key="1">
    <citation type="submission" date="2020-01" db="EMBL/GenBank/DDBJ databases">
        <authorList>
            <person name="Deng T."/>
        </authorList>
    </citation>
    <scope>NUCLEOTIDE SEQUENCE [LARGE SCALE GENOMIC DNA]</scope>
    <source>
        <strain evidence="3 4">5221</strain>
    </source>
</reference>
<evidence type="ECO:0000259" key="1">
    <source>
        <dbReference type="Pfam" id="PF13622"/>
    </source>
</evidence>
<feature type="domain" description="Acyl-CoA thioesterase-like C-terminal" evidence="2">
    <location>
        <begin position="130"/>
        <end position="252"/>
    </location>
</feature>
<evidence type="ECO:0000313" key="3">
    <source>
        <dbReference type="EMBL" id="MYM18806.1"/>
    </source>
</evidence>
<dbReference type="InterPro" id="IPR049449">
    <property type="entry name" value="TesB_ACOT8-like_N"/>
</dbReference>
<dbReference type="InterPro" id="IPR049450">
    <property type="entry name" value="ACOT8-like_C"/>
</dbReference>
<keyword evidence="4" id="KW-1185">Reference proteome</keyword>
<feature type="domain" description="Acyl-CoA thioesterase-like N-terminal HotDog" evidence="1">
    <location>
        <begin position="21"/>
        <end position="105"/>
    </location>
</feature>
<gene>
    <name evidence="3" type="ORF">GSY69_02120</name>
</gene>
<accession>A0A6N9H4V4</accession>
<proteinExistence type="predicted"/>
<dbReference type="InterPro" id="IPR042171">
    <property type="entry name" value="Acyl-CoA_hotdog"/>
</dbReference>
<dbReference type="Gene3D" id="2.40.160.210">
    <property type="entry name" value="Acyl-CoA thioesterase, double hotdog domain"/>
    <property type="match status" value="1"/>
</dbReference>
<dbReference type="EMBL" id="WWEQ01000005">
    <property type="protein sequence ID" value="MYM18806.1"/>
    <property type="molecule type" value="Genomic_DNA"/>
</dbReference>
<sequence length="259" mass="28039">MSVYFERVGRAAYRPTEHVSGAWDPREQHISPAVGLLVHLVESDRDSRRSDGLQIGRISCDILGTVPMDTMSYQLSVLRPGRTIELVEAKLLYGGRTIVIARMWLMQAGDTAALAASPLPEVPGPDELPEWSGSEVWPGGFIASTRSRRAQREPGRAMTWLRTDVGLVDDAEATRLAQAAALFDGANGLTVRADPARVMFPNVDLTAHLFRTPGEGWLGYDTSVSFGPTGLGLTHTVLHDEQGPVGALEQCLTVRPLAG</sequence>
<comment type="caution">
    <text evidence="3">The sequence shown here is derived from an EMBL/GenBank/DDBJ whole genome shotgun (WGS) entry which is preliminary data.</text>
</comment>
<dbReference type="RefSeq" id="WP_160952246.1">
    <property type="nucleotide sequence ID" value="NZ_WWEQ01000005.1"/>
</dbReference>
<dbReference type="Pfam" id="PF13622">
    <property type="entry name" value="4HBT_3"/>
    <property type="match status" value="1"/>
</dbReference>
<dbReference type="InterPro" id="IPR029069">
    <property type="entry name" value="HotDog_dom_sf"/>
</dbReference>